<dbReference type="Proteomes" id="UP000525078">
    <property type="component" value="Unassembled WGS sequence"/>
</dbReference>
<comment type="caution">
    <text evidence="1">The sequence shown here is derived from an EMBL/GenBank/DDBJ whole genome shotgun (WGS) entry which is preliminary data.</text>
</comment>
<evidence type="ECO:0000313" key="2">
    <source>
        <dbReference type="Proteomes" id="UP000525078"/>
    </source>
</evidence>
<gene>
    <name evidence="1" type="ORF">F8388_019613</name>
</gene>
<dbReference type="EMBL" id="JAATIP010000389">
    <property type="protein sequence ID" value="KAF4349653.1"/>
    <property type="molecule type" value="Genomic_DNA"/>
</dbReference>
<sequence>MSTRILNYAIVKMIEDIGDIEAKEEDQVDFHSYRKTNFNAWTISMKKPVYRGPCGSLSGVYFPVSVVKSDKISMSYQCSARTITD</sequence>
<protein>
    <submittedName>
        <fullName evidence="1">Uncharacterized protein</fullName>
    </submittedName>
</protein>
<reference evidence="1 2" key="1">
    <citation type="journal article" date="2020" name="bioRxiv">
        <title>Sequence and annotation of 42 cannabis genomes reveals extensive copy number variation in cannabinoid synthesis and pathogen resistance genes.</title>
        <authorList>
            <person name="Mckernan K.J."/>
            <person name="Helbert Y."/>
            <person name="Kane L.T."/>
            <person name="Ebling H."/>
            <person name="Zhang L."/>
            <person name="Liu B."/>
            <person name="Eaton Z."/>
            <person name="Mclaughlin S."/>
            <person name="Kingan S."/>
            <person name="Baybayan P."/>
            <person name="Concepcion G."/>
            <person name="Jordan M."/>
            <person name="Riva A."/>
            <person name="Barbazuk W."/>
            <person name="Harkins T."/>
        </authorList>
    </citation>
    <scope>NUCLEOTIDE SEQUENCE [LARGE SCALE GENOMIC DNA]</scope>
    <source>
        <strain evidence="2">cv. Jamaican Lion 4</strain>
        <tissue evidence="1">Leaf</tissue>
    </source>
</reference>
<proteinExistence type="predicted"/>
<evidence type="ECO:0000313" key="1">
    <source>
        <dbReference type="EMBL" id="KAF4349653.1"/>
    </source>
</evidence>
<accession>A0A7J6DU75</accession>
<organism evidence="1 2">
    <name type="scientific">Cannabis sativa</name>
    <name type="common">Hemp</name>
    <name type="synonym">Marijuana</name>
    <dbReference type="NCBI Taxonomy" id="3483"/>
    <lineage>
        <taxon>Eukaryota</taxon>
        <taxon>Viridiplantae</taxon>
        <taxon>Streptophyta</taxon>
        <taxon>Embryophyta</taxon>
        <taxon>Tracheophyta</taxon>
        <taxon>Spermatophyta</taxon>
        <taxon>Magnoliopsida</taxon>
        <taxon>eudicotyledons</taxon>
        <taxon>Gunneridae</taxon>
        <taxon>Pentapetalae</taxon>
        <taxon>rosids</taxon>
        <taxon>fabids</taxon>
        <taxon>Rosales</taxon>
        <taxon>Cannabaceae</taxon>
        <taxon>Cannabis</taxon>
    </lineage>
</organism>
<name>A0A7J6DU75_CANSA</name>
<dbReference type="AlphaFoldDB" id="A0A7J6DU75"/>